<dbReference type="NCBIfam" id="NF001943">
    <property type="entry name" value="PRK00724.1-2"/>
    <property type="match status" value="1"/>
</dbReference>
<dbReference type="GO" id="GO:0005737">
    <property type="term" value="C:cytoplasm"/>
    <property type="evidence" value="ECO:0007669"/>
    <property type="project" value="UniProtKB-SubCell"/>
</dbReference>
<comment type="similarity">
    <text evidence="3">Belongs to the FdhD family.</text>
</comment>
<dbReference type="SUPFAM" id="SSF53927">
    <property type="entry name" value="Cytidine deaminase-like"/>
    <property type="match status" value="1"/>
</dbReference>
<keyword evidence="1 3" id="KW-0963">Cytoplasm</keyword>
<dbReference type="GO" id="GO:0006777">
    <property type="term" value="P:Mo-molybdopterin cofactor biosynthetic process"/>
    <property type="evidence" value="ECO:0007669"/>
    <property type="project" value="UniProtKB-UniRule"/>
</dbReference>
<comment type="caution">
    <text evidence="4">The sequence shown here is derived from an EMBL/GenBank/DDBJ whole genome shotgun (WGS) entry which is preliminary data.</text>
</comment>
<accession>A0A3D8INA0</accession>
<sequence>MQEFTKTIPITRLYKDGRQEHIQDCVIREQRIALYLNGKKLLSSMSLPQDQDAYAVGFLMSEGVIESIHDIQSVEIAQDGLSVHIQAHINEQNIQNLFHEKTLTSGCCVGVSANFEGKIVEKFISTKVQLPVKRLWNLITRFEAPSQLFESTGCVHKAMLVLEDESDIISQDVGRHNAIDKVVGKARLQNIDTSRAVLIVSGRLSMEMVIKAAMHDIAIVISRSATTELGIKSAQLLGITLVGFARNGACNIYTHPQRILHTNTHTSKSNTTTQTTTLCDLFSS</sequence>
<name>A0A3D8INA0_9HELI</name>
<dbReference type="GO" id="GO:0097163">
    <property type="term" value="F:sulfur carrier activity"/>
    <property type="evidence" value="ECO:0007669"/>
    <property type="project" value="UniProtKB-UniRule"/>
</dbReference>
<keyword evidence="4" id="KW-0808">Transferase</keyword>
<evidence type="ECO:0000256" key="2">
    <source>
        <dbReference type="ARBA" id="ARBA00023150"/>
    </source>
</evidence>
<protein>
    <recommendedName>
        <fullName evidence="3">Sulfur carrier protein FdhD</fullName>
    </recommendedName>
</protein>
<dbReference type="AlphaFoldDB" id="A0A3D8INA0"/>
<dbReference type="InterPro" id="IPR003786">
    <property type="entry name" value="FdhD"/>
</dbReference>
<dbReference type="GO" id="GO:0016783">
    <property type="term" value="F:sulfurtransferase activity"/>
    <property type="evidence" value="ECO:0007669"/>
    <property type="project" value="InterPro"/>
</dbReference>
<dbReference type="Pfam" id="PF02634">
    <property type="entry name" value="FdhD-NarQ"/>
    <property type="match status" value="1"/>
</dbReference>
<evidence type="ECO:0000256" key="1">
    <source>
        <dbReference type="ARBA" id="ARBA00022490"/>
    </source>
</evidence>
<comment type="subcellular location">
    <subcellularLocation>
        <location evidence="3">Cytoplasm</location>
    </subcellularLocation>
</comment>
<comment type="function">
    <text evidence="3">Required for formate dehydrogenase (FDH) activity. Acts as a sulfur carrier protein that transfers sulfur from IscS to the molybdenum cofactor prior to its insertion into FDH.</text>
</comment>
<keyword evidence="2 3" id="KW-0501">Molybdenum cofactor biosynthesis</keyword>
<dbReference type="OrthoDB" id="3197277at2"/>
<dbReference type="EMBL" id="NXLT01000009">
    <property type="protein sequence ID" value="RDU66051.1"/>
    <property type="molecule type" value="Genomic_DNA"/>
</dbReference>
<gene>
    <name evidence="3" type="primary">fdhD</name>
    <name evidence="4" type="ORF">CQA54_08120</name>
</gene>
<comment type="caution">
    <text evidence="3">Lacks conserved residue(s) required for the propagation of feature annotation.</text>
</comment>
<evidence type="ECO:0000313" key="5">
    <source>
        <dbReference type="Proteomes" id="UP000256514"/>
    </source>
</evidence>
<dbReference type="PIRSF" id="PIRSF015626">
    <property type="entry name" value="FdhD"/>
    <property type="match status" value="1"/>
</dbReference>
<dbReference type="PANTHER" id="PTHR30592">
    <property type="entry name" value="FORMATE DEHYDROGENASE"/>
    <property type="match status" value="1"/>
</dbReference>
<dbReference type="Proteomes" id="UP000256514">
    <property type="component" value="Unassembled WGS sequence"/>
</dbReference>
<dbReference type="Gene3D" id="3.10.20.10">
    <property type="match status" value="1"/>
</dbReference>
<evidence type="ECO:0000256" key="3">
    <source>
        <dbReference type="HAMAP-Rule" id="MF_00187"/>
    </source>
</evidence>
<reference evidence="4 5" key="1">
    <citation type="submission" date="2018-04" db="EMBL/GenBank/DDBJ databases">
        <title>Novel Campyloabacter and Helicobacter Species and Strains.</title>
        <authorList>
            <person name="Mannion A.J."/>
            <person name="Shen Z."/>
            <person name="Fox J.G."/>
        </authorList>
    </citation>
    <scope>NUCLEOTIDE SEQUENCE [LARGE SCALE GENOMIC DNA]</scope>
    <source>
        <strain evidence="4 5">MIT 12-6600</strain>
    </source>
</reference>
<dbReference type="RefSeq" id="WP_115571593.1">
    <property type="nucleotide sequence ID" value="NZ_NXLT01000009.1"/>
</dbReference>
<dbReference type="PANTHER" id="PTHR30592:SF1">
    <property type="entry name" value="SULFUR CARRIER PROTEIN FDHD"/>
    <property type="match status" value="1"/>
</dbReference>
<evidence type="ECO:0000313" key="4">
    <source>
        <dbReference type="EMBL" id="RDU66051.1"/>
    </source>
</evidence>
<keyword evidence="5" id="KW-1185">Reference proteome</keyword>
<dbReference type="InterPro" id="IPR016193">
    <property type="entry name" value="Cytidine_deaminase-like"/>
</dbReference>
<dbReference type="NCBIfam" id="TIGR00129">
    <property type="entry name" value="fdhD_narQ"/>
    <property type="match status" value="1"/>
</dbReference>
<dbReference type="HAMAP" id="MF_00187">
    <property type="entry name" value="FdhD"/>
    <property type="match status" value="1"/>
</dbReference>
<dbReference type="Gene3D" id="3.40.140.10">
    <property type="entry name" value="Cytidine Deaminase, domain 2"/>
    <property type="match status" value="1"/>
</dbReference>
<organism evidence="4 5">
    <name type="scientific">Helicobacter equorum</name>
    <dbReference type="NCBI Taxonomy" id="361872"/>
    <lineage>
        <taxon>Bacteria</taxon>
        <taxon>Pseudomonadati</taxon>
        <taxon>Campylobacterota</taxon>
        <taxon>Epsilonproteobacteria</taxon>
        <taxon>Campylobacterales</taxon>
        <taxon>Helicobacteraceae</taxon>
        <taxon>Helicobacter</taxon>
    </lineage>
</organism>
<feature type="active site" description="Cysteine persulfide intermediate" evidence="3">
    <location>
        <position position="107"/>
    </location>
</feature>
<proteinExistence type="inferred from homology"/>